<reference evidence="2" key="1">
    <citation type="submission" date="2016-11" db="UniProtKB">
        <authorList>
            <consortium name="WormBaseParasite"/>
        </authorList>
    </citation>
    <scope>IDENTIFICATION</scope>
    <source>
        <strain evidence="2">KR3021</strain>
    </source>
</reference>
<protein>
    <submittedName>
        <fullName evidence="2">Nuclear receptor</fullName>
    </submittedName>
</protein>
<proteinExistence type="predicted"/>
<accession>A0AC35UBR1</accession>
<evidence type="ECO:0000313" key="2">
    <source>
        <dbReference type="WBParaSite" id="RSKR_0000999900.1"/>
    </source>
</evidence>
<dbReference type="WBParaSite" id="RSKR_0000999900.1">
    <property type="protein sequence ID" value="RSKR_0000999900.1"/>
    <property type="gene ID" value="RSKR_0000999900"/>
</dbReference>
<evidence type="ECO:0000313" key="1">
    <source>
        <dbReference type="Proteomes" id="UP000095286"/>
    </source>
</evidence>
<name>A0AC35UBR1_9BILA</name>
<sequence>MLNVSQNSDLLSSFNLSRTSSSPIGLDRSRSSSFSHTSTLSSEQENDHGKSTVESISQKRAAQLIQHLTPKTERALTVETLKREPNLMYQPSAFTPHLNNEPIIKQFSIPQQNYDLSSFTPINQQPPTSIQLNALMQQMNNVQNQMAHQLNQSPGNNESNMRLPCAVCGDLSTGRHYKINACEGCKGFFRRSVSKEKKYNCLKDKNCPIYSTNRNRCQFCRLNKCKEVGMCDEIIISKQKSNKRKMESEGKKQQLEEAKDCVTLYNQIICQVNKSFPVDQIISDRDQTKRQITEMLGGLSCFSEISGKDVETLIEYGFETFLIVRSAITDKVSDSLTEKLAKDIQRFKSGINLIDIKNEELALLSILALCQGHAPNLENPKIIDTLNYELLGSLNVLMKSKEDIEAVKIMDLYNKVIHKITELYKDSYIFTDL</sequence>
<organism evidence="1 2">
    <name type="scientific">Rhabditophanes sp. KR3021</name>
    <dbReference type="NCBI Taxonomy" id="114890"/>
    <lineage>
        <taxon>Eukaryota</taxon>
        <taxon>Metazoa</taxon>
        <taxon>Ecdysozoa</taxon>
        <taxon>Nematoda</taxon>
        <taxon>Chromadorea</taxon>
        <taxon>Rhabditida</taxon>
        <taxon>Tylenchina</taxon>
        <taxon>Panagrolaimomorpha</taxon>
        <taxon>Strongyloidoidea</taxon>
        <taxon>Alloionematidae</taxon>
        <taxon>Rhabditophanes</taxon>
    </lineage>
</organism>
<dbReference type="Proteomes" id="UP000095286">
    <property type="component" value="Unplaced"/>
</dbReference>